<dbReference type="NCBIfam" id="TIGR00536">
    <property type="entry name" value="hemK_fam"/>
    <property type="match status" value="1"/>
</dbReference>
<evidence type="ECO:0000313" key="5">
    <source>
        <dbReference type="EMBL" id="ERN07682.1"/>
    </source>
</evidence>
<dbReference type="Pfam" id="PF05175">
    <property type="entry name" value="MTS"/>
    <property type="match status" value="1"/>
</dbReference>
<evidence type="ECO:0000259" key="4">
    <source>
        <dbReference type="Pfam" id="PF05175"/>
    </source>
</evidence>
<accession>W1PCQ4</accession>
<evidence type="ECO:0000256" key="3">
    <source>
        <dbReference type="ARBA" id="ARBA00022691"/>
    </source>
</evidence>
<evidence type="ECO:0000256" key="1">
    <source>
        <dbReference type="ARBA" id="ARBA00022603"/>
    </source>
</evidence>
<sequence length="263" mass="29176">MEDYTANTQMGSSTNNNFLRLRTSLEDLYALWEERIVKRRPFQYIVGCEHWRDMVLAVEEGVLIPRPETEVLVDMVEEVVRERKDLREGLWVDLGTGSGAIGLGISGVLGESGLVIAVDLSPVAIAVAKYNIERYNLQDRVEVRQGSWFEPLQDVKGKIAGLVSNPPYIPSEHIPGLQPEVGKHEPISALDGGKNGMDYLLHLCMESASALTPGGFVAFETNGKDQSKIIAEFLHTMPKNGFCDVKIRSDFAGIPRFVTGFLR</sequence>
<dbReference type="STRING" id="13333.W1PCQ4"/>
<dbReference type="eggNOG" id="KOG2904">
    <property type="taxonomic scope" value="Eukaryota"/>
</dbReference>
<evidence type="ECO:0000256" key="2">
    <source>
        <dbReference type="ARBA" id="ARBA00022679"/>
    </source>
</evidence>
<name>W1PCQ4_AMBTC</name>
<dbReference type="GO" id="GO:0008757">
    <property type="term" value="F:S-adenosylmethionine-dependent methyltransferase activity"/>
    <property type="evidence" value="ECO:0007669"/>
    <property type="project" value="UniProtKB-ARBA"/>
</dbReference>
<evidence type="ECO:0000313" key="6">
    <source>
        <dbReference type="Proteomes" id="UP000017836"/>
    </source>
</evidence>
<dbReference type="InterPro" id="IPR002052">
    <property type="entry name" value="DNA_methylase_N6_adenine_CS"/>
</dbReference>
<keyword evidence="6" id="KW-1185">Reference proteome</keyword>
<dbReference type="HOGENOM" id="CLU_018398_2_0_1"/>
<dbReference type="GO" id="GO:0003676">
    <property type="term" value="F:nucleic acid binding"/>
    <property type="evidence" value="ECO:0007669"/>
    <property type="project" value="InterPro"/>
</dbReference>
<dbReference type="Gramene" id="ERN07682">
    <property type="protein sequence ID" value="ERN07682"/>
    <property type="gene ID" value="AMTR_s00155p00066160"/>
</dbReference>
<dbReference type="Proteomes" id="UP000017836">
    <property type="component" value="Unassembled WGS sequence"/>
</dbReference>
<feature type="domain" description="Methyltransferase small" evidence="4">
    <location>
        <begin position="87"/>
        <end position="168"/>
    </location>
</feature>
<dbReference type="EMBL" id="KI393623">
    <property type="protein sequence ID" value="ERN07682.1"/>
    <property type="molecule type" value="Genomic_DNA"/>
</dbReference>
<dbReference type="InterPro" id="IPR004556">
    <property type="entry name" value="HemK-like"/>
</dbReference>
<keyword evidence="3" id="KW-0949">S-adenosyl-L-methionine</keyword>
<protein>
    <recommendedName>
        <fullName evidence="4">Methyltransferase small domain-containing protein</fullName>
    </recommendedName>
</protein>
<dbReference type="GO" id="GO:0032259">
    <property type="term" value="P:methylation"/>
    <property type="evidence" value="ECO:0007669"/>
    <property type="project" value="UniProtKB-KW"/>
</dbReference>
<gene>
    <name evidence="5" type="ORF">AMTR_s00155p00066160</name>
</gene>
<keyword evidence="1" id="KW-0489">Methyltransferase</keyword>
<dbReference type="OMA" id="FIQTKWD"/>
<reference evidence="6" key="1">
    <citation type="journal article" date="2013" name="Science">
        <title>The Amborella genome and the evolution of flowering plants.</title>
        <authorList>
            <consortium name="Amborella Genome Project"/>
        </authorList>
    </citation>
    <scope>NUCLEOTIDE SEQUENCE [LARGE SCALE GENOMIC DNA]</scope>
</reference>
<dbReference type="PANTHER" id="PTHR47441">
    <property type="match status" value="1"/>
</dbReference>
<dbReference type="PROSITE" id="PS00092">
    <property type="entry name" value="N6_MTASE"/>
    <property type="match status" value="1"/>
</dbReference>
<dbReference type="CDD" id="cd02440">
    <property type="entry name" value="AdoMet_MTases"/>
    <property type="match status" value="1"/>
</dbReference>
<dbReference type="GO" id="GO:0008276">
    <property type="term" value="F:protein methyltransferase activity"/>
    <property type="evidence" value="ECO:0007669"/>
    <property type="project" value="InterPro"/>
</dbReference>
<dbReference type="InterPro" id="IPR052663">
    <property type="entry name" value="RF_glutamine_MTase_cyano"/>
</dbReference>
<dbReference type="Gene3D" id="3.40.50.150">
    <property type="entry name" value="Vaccinia Virus protein VP39"/>
    <property type="match status" value="1"/>
</dbReference>
<dbReference type="AlphaFoldDB" id="W1PCQ4"/>
<keyword evidence="2" id="KW-0808">Transferase</keyword>
<dbReference type="SUPFAM" id="SSF53335">
    <property type="entry name" value="S-adenosyl-L-methionine-dependent methyltransferases"/>
    <property type="match status" value="1"/>
</dbReference>
<organism evidence="5 6">
    <name type="scientific">Amborella trichopoda</name>
    <dbReference type="NCBI Taxonomy" id="13333"/>
    <lineage>
        <taxon>Eukaryota</taxon>
        <taxon>Viridiplantae</taxon>
        <taxon>Streptophyta</taxon>
        <taxon>Embryophyta</taxon>
        <taxon>Tracheophyta</taxon>
        <taxon>Spermatophyta</taxon>
        <taxon>Magnoliopsida</taxon>
        <taxon>Amborellales</taxon>
        <taxon>Amborellaceae</taxon>
        <taxon>Amborella</taxon>
    </lineage>
</organism>
<dbReference type="InterPro" id="IPR007848">
    <property type="entry name" value="Small_mtfrase_dom"/>
</dbReference>
<dbReference type="InterPro" id="IPR029063">
    <property type="entry name" value="SAM-dependent_MTases_sf"/>
</dbReference>
<proteinExistence type="predicted"/>
<dbReference type="PANTHER" id="PTHR47441:SF3">
    <property type="entry name" value="RELEASE FACTOR GLUTAMINE METHYLTRANSFERASE"/>
    <property type="match status" value="1"/>
</dbReference>